<evidence type="ECO:0000313" key="1">
    <source>
        <dbReference type="Proteomes" id="UP000515204"/>
    </source>
</evidence>
<accession>A0A6P3XWR5</accession>
<dbReference type="RefSeq" id="XP_014482414.1">
    <property type="nucleotide sequence ID" value="XM_014626928.1"/>
</dbReference>
<proteinExistence type="predicted"/>
<dbReference type="AlphaFoldDB" id="A0A6P3XWR5"/>
<dbReference type="GeneID" id="106748429"/>
<dbReference type="OrthoDB" id="7688600at2759"/>
<reference evidence="2" key="1">
    <citation type="submission" date="2025-08" db="UniProtKB">
        <authorList>
            <consortium name="RefSeq"/>
        </authorList>
    </citation>
    <scope>IDENTIFICATION</scope>
</reference>
<gene>
    <name evidence="2" type="primary">LOC106748429</name>
</gene>
<protein>
    <submittedName>
        <fullName evidence="2">Uncharacterized protein LOC106748429</fullName>
    </submittedName>
</protein>
<evidence type="ECO:0000313" key="2">
    <source>
        <dbReference type="RefSeq" id="XP_014482414.1"/>
    </source>
</evidence>
<organism evidence="1 2">
    <name type="scientific">Dinoponera quadriceps</name>
    <name type="common">South American ant</name>
    <dbReference type="NCBI Taxonomy" id="609295"/>
    <lineage>
        <taxon>Eukaryota</taxon>
        <taxon>Metazoa</taxon>
        <taxon>Ecdysozoa</taxon>
        <taxon>Arthropoda</taxon>
        <taxon>Hexapoda</taxon>
        <taxon>Insecta</taxon>
        <taxon>Pterygota</taxon>
        <taxon>Neoptera</taxon>
        <taxon>Endopterygota</taxon>
        <taxon>Hymenoptera</taxon>
        <taxon>Apocrita</taxon>
        <taxon>Aculeata</taxon>
        <taxon>Formicoidea</taxon>
        <taxon>Formicidae</taxon>
        <taxon>Ponerinae</taxon>
        <taxon>Ponerini</taxon>
        <taxon>Dinoponera</taxon>
    </lineage>
</organism>
<dbReference type="Proteomes" id="UP000515204">
    <property type="component" value="Unplaced"/>
</dbReference>
<keyword evidence="1" id="KW-1185">Reference proteome</keyword>
<name>A0A6P3XWR5_DINQU</name>
<sequence>MRETLKKFSRRPNTQVAVSLGGGSILVIGEPDRIAEQWQQSANEEDPPCRTQGLVQLRVVNLDEDVDTQETSCYVHEGPLLSLAKTR</sequence>
<dbReference type="KEGG" id="dqu:106748429"/>